<dbReference type="InterPro" id="IPR000652">
    <property type="entry name" value="Triosephosphate_isomerase"/>
</dbReference>
<dbReference type="GO" id="GO:0019563">
    <property type="term" value="P:glycerol catabolic process"/>
    <property type="evidence" value="ECO:0007669"/>
    <property type="project" value="TreeGrafter"/>
</dbReference>
<dbReference type="CDD" id="cd00311">
    <property type="entry name" value="TIM"/>
    <property type="match status" value="1"/>
</dbReference>
<dbReference type="FunFam" id="3.20.20.70:FF:000016">
    <property type="entry name" value="Triosephosphate isomerase"/>
    <property type="match status" value="1"/>
</dbReference>
<evidence type="ECO:0000256" key="6">
    <source>
        <dbReference type="ARBA" id="ARBA00023235"/>
    </source>
</evidence>
<keyword evidence="3" id="KW-0312">Gluconeogenesis</keyword>
<dbReference type="AlphaFoldDB" id="A0A381X2V2"/>
<dbReference type="EC" id="5.3.1.1" evidence="2"/>
<evidence type="ECO:0000256" key="4">
    <source>
        <dbReference type="ARBA" id="ARBA00022490"/>
    </source>
</evidence>
<dbReference type="PANTHER" id="PTHR21139">
    <property type="entry name" value="TRIOSEPHOSPHATE ISOMERASE"/>
    <property type="match status" value="1"/>
</dbReference>
<accession>A0A381X2V2</accession>
<dbReference type="NCBIfam" id="TIGR00419">
    <property type="entry name" value="tim"/>
    <property type="match status" value="1"/>
</dbReference>
<dbReference type="GO" id="GO:0006096">
    <property type="term" value="P:glycolytic process"/>
    <property type="evidence" value="ECO:0007669"/>
    <property type="project" value="UniProtKB-KW"/>
</dbReference>
<dbReference type="GO" id="GO:0046166">
    <property type="term" value="P:glyceraldehyde-3-phosphate biosynthetic process"/>
    <property type="evidence" value="ECO:0007669"/>
    <property type="project" value="TreeGrafter"/>
</dbReference>
<dbReference type="InterPro" id="IPR013785">
    <property type="entry name" value="Aldolase_TIM"/>
</dbReference>
<dbReference type="EMBL" id="UINC01013675">
    <property type="protein sequence ID" value="SVA58922.1"/>
    <property type="molecule type" value="Genomic_DNA"/>
</dbReference>
<sequence>VTTPLPLLIGNWKMNMLASQACDMAQSLVGRLSEAEGVEVVIAPPFTALYPVGQIIKGSRLGLAGQNFYFESKGAYTGEVSLEMLKDVGCDFALIGHSERRSLFEESDEAINKKVHRAIQMGITAVVCVGETLEQRKAGATLNIIETQLSKGLAGLSGESISTLAIAYEPVWAIGTGVNATPEQVVYIHKFIRKFLFESLGFSEKVGVRILYGGSVNPENSKQLLQEEQIDGALVGGASLDFESFSAIIHSALEP</sequence>
<name>A0A381X2V2_9ZZZZ</name>
<dbReference type="GO" id="GO:0004807">
    <property type="term" value="F:triose-phosphate isomerase activity"/>
    <property type="evidence" value="ECO:0007669"/>
    <property type="project" value="UniProtKB-EC"/>
</dbReference>
<evidence type="ECO:0000256" key="2">
    <source>
        <dbReference type="ARBA" id="ARBA00011940"/>
    </source>
</evidence>
<keyword evidence="5" id="KW-0324">Glycolysis</keyword>
<dbReference type="PANTHER" id="PTHR21139:SF42">
    <property type="entry name" value="TRIOSEPHOSPHATE ISOMERASE"/>
    <property type="match status" value="1"/>
</dbReference>
<evidence type="ECO:0000313" key="7">
    <source>
        <dbReference type="EMBL" id="SVA58922.1"/>
    </source>
</evidence>
<feature type="non-terminal residue" evidence="7">
    <location>
        <position position="1"/>
    </location>
</feature>
<dbReference type="InterPro" id="IPR020861">
    <property type="entry name" value="Triosephosphate_isomerase_AS"/>
</dbReference>
<keyword evidence="4" id="KW-0963">Cytoplasm</keyword>
<dbReference type="GO" id="GO:0006094">
    <property type="term" value="P:gluconeogenesis"/>
    <property type="evidence" value="ECO:0007669"/>
    <property type="project" value="UniProtKB-KW"/>
</dbReference>
<organism evidence="7">
    <name type="scientific">marine metagenome</name>
    <dbReference type="NCBI Taxonomy" id="408172"/>
    <lineage>
        <taxon>unclassified sequences</taxon>
        <taxon>metagenomes</taxon>
        <taxon>ecological metagenomes</taxon>
    </lineage>
</organism>
<dbReference type="Pfam" id="PF00121">
    <property type="entry name" value="TIM"/>
    <property type="match status" value="1"/>
</dbReference>
<evidence type="ECO:0000256" key="1">
    <source>
        <dbReference type="ARBA" id="ARBA00004680"/>
    </source>
</evidence>
<dbReference type="HAMAP" id="MF_00147_B">
    <property type="entry name" value="TIM_B"/>
    <property type="match status" value="1"/>
</dbReference>
<keyword evidence="6" id="KW-0413">Isomerase</keyword>
<evidence type="ECO:0000256" key="3">
    <source>
        <dbReference type="ARBA" id="ARBA00022432"/>
    </source>
</evidence>
<dbReference type="PROSITE" id="PS51440">
    <property type="entry name" value="TIM_2"/>
    <property type="match status" value="1"/>
</dbReference>
<dbReference type="SUPFAM" id="SSF51351">
    <property type="entry name" value="Triosephosphate isomerase (TIM)"/>
    <property type="match status" value="1"/>
</dbReference>
<proteinExistence type="inferred from homology"/>
<dbReference type="GO" id="GO:0005829">
    <property type="term" value="C:cytosol"/>
    <property type="evidence" value="ECO:0007669"/>
    <property type="project" value="TreeGrafter"/>
</dbReference>
<reference evidence="7" key="1">
    <citation type="submission" date="2018-05" db="EMBL/GenBank/DDBJ databases">
        <authorList>
            <person name="Lanie J.A."/>
            <person name="Ng W.-L."/>
            <person name="Kazmierczak K.M."/>
            <person name="Andrzejewski T.M."/>
            <person name="Davidsen T.M."/>
            <person name="Wayne K.J."/>
            <person name="Tettelin H."/>
            <person name="Glass J.I."/>
            <person name="Rusch D."/>
            <person name="Podicherti R."/>
            <person name="Tsui H.-C.T."/>
            <person name="Winkler M.E."/>
        </authorList>
    </citation>
    <scope>NUCLEOTIDE SEQUENCE</scope>
</reference>
<comment type="pathway">
    <text evidence="1">Carbohydrate degradation; glycolysis; D-glyceraldehyde 3-phosphate from glycerone phosphate: step 1/1.</text>
</comment>
<protein>
    <recommendedName>
        <fullName evidence="2">triose-phosphate isomerase</fullName>
        <ecNumber evidence="2">5.3.1.1</ecNumber>
    </recommendedName>
</protein>
<evidence type="ECO:0000256" key="5">
    <source>
        <dbReference type="ARBA" id="ARBA00023152"/>
    </source>
</evidence>
<dbReference type="InterPro" id="IPR035990">
    <property type="entry name" value="TIM_sf"/>
</dbReference>
<gene>
    <name evidence="7" type="ORF">METZ01_LOCUS111776</name>
</gene>
<dbReference type="PROSITE" id="PS00171">
    <property type="entry name" value="TIM_1"/>
    <property type="match status" value="1"/>
</dbReference>
<dbReference type="Gene3D" id="3.20.20.70">
    <property type="entry name" value="Aldolase class I"/>
    <property type="match status" value="1"/>
</dbReference>
<dbReference type="InterPro" id="IPR022896">
    <property type="entry name" value="TrioseP_Isoase_bac/euk"/>
</dbReference>